<evidence type="ECO:0000259" key="8">
    <source>
        <dbReference type="PROSITE" id="PS50234"/>
    </source>
</evidence>
<feature type="compositionally biased region" description="Pro residues" evidence="7">
    <location>
        <begin position="789"/>
        <end position="807"/>
    </location>
</feature>
<feature type="compositionally biased region" description="Low complexity" evidence="7">
    <location>
        <begin position="1268"/>
        <end position="1283"/>
    </location>
</feature>
<feature type="compositionally biased region" description="Low complexity" evidence="7">
    <location>
        <begin position="1380"/>
        <end position="1391"/>
    </location>
</feature>
<feature type="compositionally biased region" description="Low complexity" evidence="7">
    <location>
        <begin position="651"/>
        <end position="660"/>
    </location>
</feature>
<reference evidence="9" key="1">
    <citation type="submission" date="2019-10" db="EMBL/GenBank/DDBJ databases">
        <authorList>
            <person name="Soares A.E.R."/>
            <person name="Aleixo A."/>
            <person name="Schneider P."/>
            <person name="Miyaki C.Y."/>
            <person name="Schneider M.P."/>
            <person name="Mello C."/>
            <person name="Vasconcelos A.T.R."/>
        </authorList>
    </citation>
    <scope>NUCLEOTIDE SEQUENCE</scope>
    <source>
        <tissue evidence="9">Muscle</tissue>
    </source>
</reference>
<dbReference type="SMART" id="SM00327">
    <property type="entry name" value="VWA"/>
    <property type="match status" value="1"/>
</dbReference>
<evidence type="ECO:0000256" key="3">
    <source>
        <dbReference type="ARBA" id="ARBA00022530"/>
    </source>
</evidence>
<organism evidence="9 10">
    <name type="scientific">Willisornis vidua</name>
    <name type="common">Xingu scale-backed antbird</name>
    <dbReference type="NCBI Taxonomy" id="1566151"/>
    <lineage>
        <taxon>Eukaryota</taxon>
        <taxon>Metazoa</taxon>
        <taxon>Chordata</taxon>
        <taxon>Craniata</taxon>
        <taxon>Vertebrata</taxon>
        <taxon>Euteleostomi</taxon>
        <taxon>Archelosauria</taxon>
        <taxon>Archosauria</taxon>
        <taxon>Dinosauria</taxon>
        <taxon>Saurischia</taxon>
        <taxon>Theropoda</taxon>
        <taxon>Coelurosauria</taxon>
        <taxon>Aves</taxon>
        <taxon>Neognathae</taxon>
        <taxon>Neoaves</taxon>
        <taxon>Telluraves</taxon>
        <taxon>Australaves</taxon>
        <taxon>Passeriformes</taxon>
        <taxon>Thamnophilidae</taxon>
        <taxon>Willisornis</taxon>
    </lineage>
</organism>
<feature type="compositionally biased region" description="Low complexity" evidence="7">
    <location>
        <begin position="1328"/>
        <end position="1338"/>
    </location>
</feature>
<feature type="compositionally biased region" description="Low complexity" evidence="7">
    <location>
        <begin position="1712"/>
        <end position="1732"/>
    </location>
</feature>
<evidence type="ECO:0000256" key="2">
    <source>
        <dbReference type="ARBA" id="ARBA00022525"/>
    </source>
</evidence>
<dbReference type="InterPro" id="IPR008160">
    <property type="entry name" value="Collagen"/>
</dbReference>
<feature type="domain" description="VWFA" evidence="8">
    <location>
        <begin position="89"/>
        <end position="264"/>
    </location>
</feature>
<dbReference type="EMBL" id="WHWB01034421">
    <property type="protein sequence ID" value="KAJ7410202.1"/>
    <property type="molecule type" value="Genomic_DNA"/>
</dbReference>
<feature type="compositionally biased region" description="Low complexity" evidence="7">
    <location>
        <begin position="1442"/>
        <end position="1451"/>
    </location>
</feature>
<gene>
    <name evidence="9" type="ORF">WISP_110004</name>
</gene>
<feature type="compositionally biased region" description="Basic and acidic residues" evidence="7">
    <location>
        <begin position="1233"/>
        <end position="1248"/>
    </location>
</feature>
<dbReference type="Gene3D" id="3.40.50.410">
    <property type="entry name" value="von Willebrand factor, type A domain"/>
    <property type="match status" value="1"/>
</dbReference>
<feature type="region of interest" description="Disordered" evidence="7">
    <location>
        <begin position="1619"/>
        <end position="1736"/>
    </location>
</feature>
<evidence type="ECO:0000313" key="10">
    <source>
        <dbReference type="Proteomes" id="UP001145742"/>
    </source>
</evidence>
<feature type="compositionally biased region" description="Low complexity" evidence="7">
    <location>
        <begin position="931"/>
        <end position="946"/>
    </location>
</feature>
<feature type="region of interest" description="Disordered" evidence="7">
    <location>
        <begin position="620"/>
        <end position="1026"/>
    </location>
</feature>
<dbReference type="InterPro" id="IPR013320">
    <property type="entry name" value="ConA-like_dom_sf"/>
</dbReference>
<dbReference type="InterPro" id="IPR002035">
    <property type="entry name" value="VWF_A"/>
</dbReference>
<dbReference type="Proteomes" id="UP001145742">
    <property type="component" value="Unassembled WGS sequence"/>
</dbReference>
<feature type="compositionally biased region" description="Basic and acidic residues" evidence="7">
    <location>
        <begin position="913"/>
        <end position="922"/>
    </location>
</feature>
<evidence type="ECO:0000256" key="6">
    <source>
        <dbReference type="ARBA" id="ARBA00023119"/>
    </source>
</evidence>
<dbReference type="InterPro" id="IPR036465">
    <property type="entry name" value="vWFA_dom_sf"/>
</dbReference>
<evidence type="ECO:0000313" key="9">
    <source>
        <dbReference type="EMBL" id="KAJ7410202.1"/>
    </source>
</evidence>
<feature type="compositionally biased region" description="Basic and acidic residues" evidence="7">
    <location>
        <begin position="1454"/>
        <end position="1469"/>
    </location>
</feature>
<dbReference type="PANTHER" id="PTHR24023">
    <property type="entry name" value="COLLAGEN ALPHA"/>
    <property type="match status" value="1"/>
</dbReference>
<dbReference type="SMART" id="SM00210">
    <property type="entry name" value="TSPN"/>
    <property type="match status" value="1"/>
</dbReference>
<keyword evidence="5" id="KW-0677">Repeat</keyword>
<keyword evidence="4" id="KW-0732">Signal</keyword>
<evidence type="ECO:0000256" key="7">
    <source>
        <dbReference type="SAM" id="MobiDB-lite"/>
    </source>
</evidence>
<dbReference type="SUPFAM" id="SSF49899">
    <property type="entry name" value="Concanavalin A-like lectins/glucanases"/>
    <property type="match status" value="1"/>
</dbReference>
<dbReference type="InterPro" id="IPR050149">
    <property type="entry name" value="Collagen_superfamily"/>
</dbReference>
<feature type="region of interest" description="Disordered" evidence="7">
    <location>
        <begin position="1225"/>
        <end position="1520"/>
    </location>
</feature>
<feature type="compositionally biased region" description="Pro residues" evidence="7">
    <location>
        <begin position="746"/>
        <end position="755"/>
    </location>
</feature>
<feature type="compositionally biased region" description="Basic and acidic residues" evidence="7">
    <location>
        <begin position="870"/>
        <end position="881"/>
    </location>
</feature>
<dbReference type="Gene3D" id="2.60.120.200">
    <property type="match status" value="1"/>
</dbReference>
<name>A0ABQ9CVX0_9PASS</name>
<feature type="compositionally biased region" description="Basic and acidic residues" evidence="7">
    <location>
        <begin position="974"/>
        <end position="988"/>
    </location>
</feature>
<keyword evidence="3" id="KW-0272">Extracellular matrix</keyword>
<feature type="compositionally biased region" description="Low complexity" evidence="7">
    <location>
        <begin position="1488"/>
        <end position="1503"/>
    </location>
</feature>
<protein>
    <recommendedName>
        <fullName evidence="8">VWFA domain-containing protein</fullName>
    </recommendedName>
</protein>
<keyword evidence="10" id="KW-1185">Reference proteome</keyword>
<comment type="caution">
    <text evidence="9">The sequence shown here is derived from an EMBL/GenBank/DDBJ whole genome shotgun (WGS) entry which is preliminary data.</text>
</comment>
<feature type="compositionally biased region" description="Basic and acidic residues" evidence="7">
    <location>
        <begin position="584"/>
        <end position="599"/>
    </location>
</feature>
<dbReference type="SUPFAM" id="SSF53300">
    <property type="entry name" value="vWA-like"/>
    <property type="match status" value="1"/>
</dbReference>
<feature type="compositionally biased region" description="Basic and acidic residues" evidence="7">
    <location>
        <begin position="689"/>
        <end position="704"/>
    </location>
</feature>
<dbReference type="PANTHER" id="PTHR24023:SF1082">
    <property type="entry name" value="COLLAGEN TRIPLE HELIX REPEAT"/>
    <property type="match status" value="1"/>
</dbReference>
<dbReference type="Pfam" id="PF01391">
    <property type="entry name" value="Collagen"/>
    <property type="match status" value="6"/>
</dbReference>
<feature type="compositionally biased region" description="Pro residues" evidence="7">
    <location>
        <begin position="1289"/>
        <end position="1299"/>
    </location>
</feature>
<dbReference type="PROSITE" id="PS50234">
    <property type="entry name" value="VWFA"/>
    <property type="match status" value="1"/>
</dbReference>
<dbReference type="Pfam" id="PF00092">
    <property type="entry name" value="VWA"/>
    <property type="match status" value="1"/>
</dbReference>
<evidence type="ECO:0000256" key="4">
    <source>
        <dbReference type="ARBA" id="ARBA00022729"/>
    </source>
</evidence>
<feature type="compositionally biased region" description="Low complexity" evidence="7">
    <location>
        <begin position="759"/>
        <end position="768"/>
    </location>
</feature>
<sequence length="1754" mass="181296">MLQVGGIDVPVSGTFSVIWIVQQKRWQVATDCISSKVSTTKKRQADVRKMDMSMKGRCRLPHLLVLLTFMFSGDRTEAQRAGCKNVHYDLVFILDASSSVGKEDFEKVRQWVSNLVDTFEIGPDKTRVGVVRYSDRPTTEFDLGRYKTREEIKEAARKIQYYGGNTNTGDALRYINTYSFSKEAGGRLSDRTVKKVAILLTDGRSQDFVLDPATAAHQAGIRIFAVGVGEALKEELDEIASEPKSAHVFHVSDYNAIDKIRGKLRRRLCENVLCPNVHVEGDRFKHTSGGTDEIPEYILAQKVTKIGFDLMDSFSVKQIFGMKENGIQSAYVRLGNFPVVQKTEDDESTNSLVSLFQCLTTSLIVLFRENIFPVRKAIVTQRYYRAVSIRLDGENKALEYNAVGLTKDAVRVVFRSTRVSDLFDRNWHKIALSIQSKAVSLYIDCKLVQVLPIEDRENIDIQGKTVIGKRLYDSVPIDFDLQQMVIYCDSRHAELETCCDIPSGPCQVTVLTEAPPMEVRPTVSSEQVGHLKTFNCSCPAGPKGERGLIGPEGPKGQKGERGIPGFPGLRGEKGESGKAYGIGEKGEKKTNDHMMKGQKDPSGLMVGSIIVVGDEGLPGFPGLKGDKGEKGSLGSPGPPGRDGAKGEAGEPGRPGAFGLPGPAGPKGSEGKQGPPGIKGYVGAPGLQGERGEKGTRGDKGEKGLDGFPGKPGVEGKQGPAGSPGPPGASGTKGEKGKPGPRGPQGLPGPPGPPGEPGLEGKPGVPGLPGQRGKKGEPGFPGINGLIGPQGPPGPPGIAGPPGPPGAPGLPGEIGVSGKMGPPGPAGEQGEKGEEGFPGKAGPKGEPGSRGQPGEQGEAGFPGRQGLPGLRGDKGDRGETGRDGLPGMKGERGEKGDTGSPGPPGLPGTGEPGPKGEKGDRGTSGEPGLPGVPGKQGAPGPAGVQGAKGEKGSRGEAGAPGETGVPGGPGLPGKAGEKGERGDPGKEGKVGLPGPPGAPGPAGEPGLPGKGKDGAQGERGPPGLPGPFGHKVSMDFIVDWYSQLLLEKIYSEKIILSLQIEFAKLSTQKWNPGLLGGSFSVKEVRGELLAFLDSQETEVCQELACLDPLVLVEFLVSLDHRGLLARMVYLEIREKEDLLENLMCAVNALLAHQDCQASQVSKGIKVSEDHQVEMARMGKWGLLVPEVLQAHLGLMVQRHAHAKVFILDVEFLYIAVLMTDKNLEVSFNPNQGAKGDRGMTGDVGEKGEQGHPGMPGFSGAPGNPGPPGSDGAPGPIGPIGNPGDIGKDGPPGPQGPPGLPGLPGIAGNDGKDGKPGSLGEPGKPGEPGLPGREGARGLPGFKGQRGDIGAPGPRGEPGVMGPAGREGPPGKDGDPGPIGPQGPRGLRGQPGKNGLPGSTGEPGPAGLPGPKGNKGETGSPGLPGFIGPRGPPGEPGEKGPPGKEGAPGKQGEIGSKGERGEPGIKGEKGSQGETGPPGDPGIPGHKGHPGLMGPHGPPGDTGQVGPPGPPGQPGFPGPRDTEVLEDVQRKTVKLGKGLEHKSCEEVLWELELFSLKRRLMGDLLTLYNSLKGDCSQMEIGLFSQGEPPSLETLRRLIQEELAKQLDAKLTYILAQIQPAQVKASHGRPGPPGPPGKEGLPGRPGPPGEPGRPGQTGSEGPPGPIGPKGERGAKGEKGDTGIGQRGEIGPPGIPGLPGEPGYAKDGMPGPPGPQGEAGVPGPAGAQGPPGANGQCDPSQCAYYASLAARPSNVKGP</sequence>
<proteinExistence type="predicted"/>
<accession>A0ABQ9CVX0</accession>
<keyword evidence="6" id="KW-0176">Collagen</keyword>
<keyword evidence="2" id="KW-0964">Secreted</keyword>
<feature type="region of interest" description="Disordered" evidence="7">
    <location>
        <begin position="550"/>
        <end position="601"/>
    </location>
</feature>
<comment type="subcellular location">
    <subcellularLocation>
        <location evidence="1">Secreted</location>
        <location evidence="1">Extracellular space</location>
        <location evidence="1">Extracellular matrix</location>
    </subcellularLocation>
</comment>
<evidence type="ECO:0000256" key="1">
    <source>
        <dbReference type="ARBA" id="ARBA00004498"/>
    </source>
</evidence>
<evidence type="ECO:0000256" key="5">
    <source>
        <dbReference type="ARBA" id="ARBA00022737"/>
    </source>
</evidence>
<dbReference type="InterPro" id="IPR048287">
    <property type="entry name" value="TSPN-like_N"/>
</dbReference>
<feature type="compositionally biased region" description="Gly residues" evidence="7">
    <location>
        <begin position="963"/>
        <end position="972"/>
    </location>
</feature>
<feature type="compositionally biased region" description="Basic and acidic residues" evidence="7">
    <location>
        <begin position="1666"/>
        <end position="1677"/>
    </location>
</feature>
<dbReference type="PRINTS" id="PR00453">
    <property type="entry name" value="VWFADOMAIN"/>
</dbReference>
<feature type="compositionally biased region" description="Pro residues" evidence="7">
    <location>
        <begin position="1505"/>
        <end position="1515"/>
    </location>
</feature>